<dbReference type="RefSeq" id="WP_079731589.1">
    <property type="nucleotide sequence ID" value="NZ_FVZE01000009.1"/>
</dbReference>
<dbReference type="STRING" id="428990.SAMN06295987_1096"/>
<dbReference type="PRINTS" id="PR00080">
    <property type="entry name" value="SDRFAMILY"/>
</dbReference>
<dbReference type="PANTHER" id="PTHR24321">
    <property type="entry name" value="DEHYDROGENASES, SHORT CHAIN"/>
    <property type="match status" value="1"/>
</dbReference>
<dbReference type="Gene3D" id="3.40.50.720">
    <property type="entry name" value="NAD(P)-binding Rossmann-like Domain"/>
    <property type="match status" value="1"/>
</dbReference>
<evidence type="ECO:0000256" key="1">
    <source>
        <dbReference type="ARBA" id="ARBA00006484"/>
    </source>
</evidence>
<keyword evidence="4" id="KW-1185">Reference proteome</keyword>
<name>A0A1U6ILG8_9SPHN</name>
<sequence>MNDLQGAIVLVTGSNGDIGKAIVHLFEERGAKVIRSDLEAPSRSSPGVDFIALDVTNEASWSKAISSIEERHGALDVLVNNAGIAPMTRMEDASLEQWRLCQQVNVEGSFLGLKTAAPLLARSGTRRDGGAAVVNLCSGASDKPTAFSAAYCVSKAAARMLTRVAAVEFSALAYLIRVNSVHPGVVESRMMDDILAKFSQISGGAPIDDLRKAVAAGNPMGRFVDPAEVAEAVVFLSSSAARFIHGDAIHVDGGYAAS</sequence>
<evidence type="ECO:0000313" key="4">
    <source>
        <dbReference type="Proteomes" id="UP000190989"/>
    </source>
</evidence>
<dbReference type="PROSITE" id="PS00061">
    <property type="entry name" value="ADH_SHORT"/>
    <property type="match status" value="1"/>
</dbReference>
<dbReference type="InterPro" id="IPR020904">
    <property type="entry name" value="Sc_DH/Rdtase_CS"/>
</dbReference>
<dbReference type="AlphaFoldDB" id="A0A1U6ILG8"/>
<dbReference type="InterPro" id="IPR036291">
    <property type="entry name" value="NAD(P)-bd_dom_sf"/>
</dbReference>
<dbReference type="GO" id="GO:0016491">
    <property type="term" value="F:oxidoreductase activity"/>
    <property type="evidence" value="ECO:0007669"/>
    <property type="project" value="UniProtKB-KW"/>
</dbReference>
<evidence type="ECO:0000313" key="3">
    <source>
        <dbReference type="EMBL" id="SLK08851.1"/>
    </source>
</evidence>
<dbReference type="Proteomes" id="UP000190989">
    <property type="component" value="Unassembled WGS sequence"/>
</dbReference>
<dbReference type="CDD" id="cd05233">
    <property type="entry name" value="SDR_c"/>
    <property type="match status" value="1"/>
</dbReference>
<reference evidence="4" key="1">
    <citation type="submission" date="2017-02" db="EMBL/GenBank/DDBJ databases">
        <authorList>
            <person name="Varghese N."/>
            <person name="Submissions S."/>
        </authorList>
    </citation>
    <scope>NUCLEOTIDE SEQUENCE [LARGE SCALE GENOMIC DNA]</scope>
    <source>
        <strain evidence="4">SM117</strain>
    </source>
</reference>
<dbReference type="SUPFAM" id="SSF51735">
    <property type="entry name" value="NAD(P)-binding Rossmann-fold domains"/>
    <property type="match status" value="1"/>
</dbReference>
<comment type="similarity">
    <text evidence="1">Belongs to the short-chain dehydrogenases/reductases (SDR) family.</text>
</comment>
<organism evidence="3 4">
    <name type="scientific">Novosphingobium mathurense</name>
    <dbReference type="NCBI Taxonomy" id="428990"/>
    <lineage>
        <taxon>Bacteria</taxon>
        <taxon>Pseudomonadati</taxon>
        <taxon>Pseudomonadota</taxon>
        <taxon>Alphaproteobacteria</taxon>
        <taxon>Sphingomonadales</taxon>
        <taxon>Sphingomonadaceae</taxon>
        <taxon>Novosphingobium</taxon>
    </lineage>
</organism>
<dbReference type="PANTHER" id="PTHR24321:SF8">
    <property type="entry name" value="ESTRADIOL 17-BETA-DEHYDROGENASE 8-RELATED"/>
    <property type="match status" value="1"/>
</dbReference>
<accession>A0A1U6ILG8</accession>
<gene>
    <name evidence="3" type="ORF">SAMN06295987_1096</name>
</gene>
<dbReference type="InterPro" id="IPR002347">
    <property type="entry name" value="SDR_fam"/>
</dbReference>
<dbReference type="PRINTS" id="PR00081">
    <property type="entry name" value="GDHRDH"/>
</dbReference>
<dbReference type="EMBL" id="FVZE01000009">
    <property type="protein sequence ID" value="SLK08851.1"/>
    <property type="molecule type" value="Genomic_DNA"/>
</dbReference>
<dbReference type="FunFam" id="3.40.50.720:FF:000084">
    <property type="entry name" value="Short-chain dehydrogenase reductase"/>
    <property type="match status" value="1"/>
</dbReference>
<keyword evidence="2" id="KW-0560">Oxidoreductase</keyword>
<protein>
    <submittedName>
        <fullName evidence="3">NAD(P)-dependent dehydrogenase, short-chain alcohol dehydrogenase family</fullName>
    </submittedName>
</protein>
<proteinExistence type="inferred from homology"/>
<dbReference type="Pfam" id="PF13561">
    <property type="entry name" value="adh_short_C2"/>
    <property type="match status" value="1"/>
</dbReference>
<evidence type="ECO:0000256" key="2">
    <source>
        <dbReference type="ARBA" id="ARBA00023002"/>
    </source>
</evidence>